<proteinExistence type="inferred from homology"/>
<dbReference type="AlphaFoldDB" id="A0A429ZJX2"/>
<evidence type="ECO:0000256" key="6">
    <source>
        <dbReference type="ARBA" id="ARBA00038076"/>
    </source>
</evidence>
<dbReference type="InterPro" id="IPR025857">
    <property type="entry name" value="MacB_PCD"/>
</dbReference>
<keyword evidence="3 7" id="KW-0812">Transmembrane</keyword>
<feature type="transmembrane region" description="Helical" evidence="7">
    <location>
        <begin position="389"/>
        <end position="409"/>
    </location>
</feature>
<keyword evidence="11" id="KW-1185">Reference proteome</keyword>
<protein>
    <recommendedName>
        <fullName evidence="12">ABC transporter permease</fullName>
    </recommendedName>
</protein>
<evidence type="ECO:0000313" key="11">
    <source>
        <dbReference type="Proteomes" id="UP000287239"/>
    </source>
</evidence>
<dbReference type="Pfam" id="PF12704">
    <property type="entry name" value="MacB_PCD"/>
    <property type="match status" value="1"/>
</dbReference>
<accession>A0A429ZJX2</accession>
<dbReference type="PANTHER" id="PTHR30572:SF4">
    <property type="entry name" value="ABC TRANSPORTER PERMEASE YTRF"/>
    <property type="match status" value="1"/>
</dbReference>
<evidence type="ECO:0000256" key="3">
    <source>
        <dbReference type="ARBA" id="ARBA00022692"/>
    </source>
</evidence>
<dbReference type="PANTHER" id="PTHR30572">
    <property type="entry name" value="MEMBRANE COMPONENT OF TRANSPORTER-RELATED"/>
    <property type="match status" value="1"/>
</dbReference>
<dbReference type="Pfam" id="PF02687">
    <property type="entry name" value="FtsX"/>
    <property type="match status" value="1"/>
</dbReference>
<dbReference type="Proteomes" id="UP000287239">
    <property type="component" value="Unassembled WGS sequence"/>
</dbReference>
<dbReference type="RefSeq" id="WP_126781184.1">
    <property type="nucleotide sequence ID" value="NZ_NGJU01000017.1"/>
</dbReference>
<evidence type="ECO:0008006" key="12">
    <source>
        <dbReference type="Google" id="ProtNLM"/>
    </source>
</evidence>
<evidence type="ECO:0000259" key="8">
    <source>
        <dbReference type="Pfam" id="PF02687"/>
    </source>
</evidence>
<feature type="domain" description="ABC3 transporter permease C-terminal" evidence="8">
    <location>
        <begin position="295"/>
        <end position="419"/>
    </location>
</feature>
<feature type="transmembrane region" description="Helical" evidence="7">
    <location>
        <begin position="292"/>
        <end position="317"/>
    </location>
</feature>
<comment type="subcellular location">
    <subcellularLocation>
        <location evidence="1">Cell membrane</location>
        <topology evidence="1">Multi-pass membrane protein</topology>
    </subcellularLocation>
</comment>
<feature type="transmembrane region" description="Helical" evidence="7">
    <location>
        <begin position="21"/>
        <end position="45"/>
    </location>
</feature>
<dbReference type="GO" id="GO:0005886">
    <property type="term" value="C:plasma membrane"/>
    <property type="evidence" value="ECO:0007669"/>
    <property type="project" value="UniProtKB-SubCell"/>
</dbReference>
<dbReference type="GeneID" id="98568944"/>
<evidence type="ECO:0000256" key="7">
    <source>
        <dbReference type="SAM" id="Phobius"/>
    </source>
</evidence>
<comment type="caution">
    <text evidence="10">The sequence shown here is derived from an EMBL/GenBank/DDBJ whole genome shotgun (WGS) entry which is preliminary data.</text>
</comment>
<sequence>MSLKDMLKSALKNLLHHKMRSFLTAIAIFIGTFTIYLTLGVNLGINAYLDQQIENVGGENQLTVTRQRATSFKINDSIPIEYSDDTAENTESMELNNQDVTNISELASLTEVDPIKVLRLQYAQGVNDKKYLLPVNQGIFGIQYDLRAGSLINLNSEDYQINIPDEFISALGFSTTEEALGSKIELAVQNQVTLETELLEVEIVGILNKSLIQGGQSIVNRALANEIIAISQQDLPDNVGDNYQFISVEVKRDQGNDSIAAVKKELNDLGYEGITVEDSIGIMHNVINGITAVLILFGVLTLLAACFGIINTLYMSVQDRTREVGLMKALGLDKGRIFLIFSFEAILLGLLGAILGIISAYGAGSVINNLATTGFLSELTGLELVKLDLLTSLYLLLIVLAISFLAGTFPAKKAAKLNPITALRYE</sequence>
<keyword evidence="2" id="KW-1003">Cell membrane</keyword>
<evidence type="ECO:0000313" key="10">
    <source>
        <dbReference type="EMBL" id="RST94015.1"/>
    </source>
</evidence>
<dbReference type="OrthoDB" id="9770036at2"/>
<dbReference type="EMBL" id="NGJU01000017">
    <property type="protein sequence ID" value="RST94015.1"/>
    <property type="molecule type" value="Genomic_DNA"/>
</dbReference>
<evidence type="ECO:0000259" key="9">
    <source>
        <dbReference type="Pfam" id="PF12704"/>
    </source>
</evidence>
<comment type="similarity">
    <text evidence="6">Belongs to the ABC-4 integral membrane protein family.</text>
</comment>
<feature type="transmembrane region" description="Helical" evidence="7">
    <location>
        <begin position="337"/>
        <end position="361"/>
    </location>
</feature>
<keyword evidence="5 7" id="KW-0472">Membrane</keyword>
<name>A0A429ZJX2_9ENTE</name>
<reference evidence="10 11" key="1">
    <citation type="submission" date="2017-05" db="EMBL/GenBank/DDBJ databases">
        <title>Vagococcus spp. assemblies.</title>
        <authorList>
            <person name="Gulvik C.A."/>
        </authorList>
    </citation>
    <scope>NUCLEOTIDE SEQUENCE [LARGE SCALE GENOMIC DNA]</scope>
    <source>
        <strain evidence="10 11">NCFB 2777</strain>
    </source>
</reference>
<dbReference type="GO" id="GO:0022857">
    <property type="term" value="F:transmembrane transporter activity"/>
    <property type="evidence" value="ECO:0007669"/>
    <property type="project" value="TreeGrafter"/>
</dbReference>
<gene>
    <name evidence="10" type="ORF">CBF35_11210</name>
</gene>
<dbReference type="InterPro" id="IPR003838">
    <property type="entry name" value="ABC3_permease_C"/>
</dbReference>
<dbReference type="InterPro" id="IPR050250">
    <property type="entry name" value="Macrolide_Exporter_MacB"/>
</dbReference>
<organism evidence="10 11">
    <name type="scientific">Vagococcus salmoninarum</name>
    <dbReference type="NCBI Taxonomy" id="2739"/>
    <lineage>
        <taxon>Bacteria</taxon>
        <taxon>Bacillati</taxon>
        <taxon>Bacillota</taxon>
        <taxon>Bacilli</taxon>
        <taxon>Lactobacillales</taxon>
        <taxon>Enterococcaceae</taxon>
        <taxon>Vagococcus</taxon>
    </lineage>
</organism>
<evidence type="ECO:0000256" key="1">
    <source>
        <dbReference type="ARBA" id="ARBA00004651"/>
    </source>
</evidence>
<evidence type="ECO:0000256" key="4">
    <source>
        <dbReference type="ARBA" id="ARBA00022989"/>
    </source>
</evidence>
<evidence type="ECO:0000256" key="5">
    <source>
        <dbReference type="ARBA" id="ARBA00023136"/>
    </source>
</evidence>
<keyword evidence="4 7" id="KW-1133">Transmembrane helix</keyword>
<feature type="domain" description="MacB-like periplasmic core" evidence="9">
    <location>
        <begin position="21"/>
        <end position="268"/>
    </location>
</feature>
<evidence type="ECO:0000256" key="2">
    <source>
        <dbReference type="ARBA" id="ARBA00022475"/>
    </source>
</evidence>